<dbReference type="EMBL" id="FORY01000007">
    <property type="protein sequence ID" value="SFJ62777.1"/>
    <property type="molecule type" value="Genomic_DNA"/>
</dbReference>
<proteinExistence type="predicted"/>
<dbReference type="STRING" id="576117.SAMN04488138_107109"/>
<dbReference type="RefSeq" id="WP_158527950.1">
    <property type="nucleotide sequence ID" value="NZ_FORY01000007.1"/>
</dbReference>
<dbReference type="GeneID" id="98665026"/>
<reference evidence="2 3" key="1">
    <citation type="submission" date="2016-10" db="EMBL/GenBank/DDBJ databases">
        <authorList>
            <person name="de Groot N.N."/>
        </authorList>
    </citation>
    <scope>NUCLEOTIDE SEQUENCE [LARGE SCALE GENOMIC DNA]</scope>
    <source>
        <strain evidence="2 3">CGMCC 1.8891</strain>
    </source>
</reference>
<dbReference type="Proteomes" id="UP000183299">
    <property type="component" value="Unassembled WGS sequence"/>
</dbReference>
<dbReference type="AlphaFoldDB" id="A0A1I3SZP8"/>
<keyword evidence="1" id="KW-0732">Signal</keyword>
<name>A0A1I3SZP8_9RHOB</name>
<protein>
    <recommendedName>
        <fullName evidence="4">Cation transport ATPase</fullName>
    </recommendedName>
</protein>
<feature type="chain" id="PRO_5010180344" description="Cation transport ATPase" evidence="1">
    <location>
        <begin position="25"/>
        <end position="218"/>
    </location>
</feature>
<gene>
    <name evidence="2" type="ORF">SAMN04488138_107109</name>
</gene>
<evidence type="ECO:0000313" key="2">
    <source>
        <dbReference type="EMBL" id="SFJ62777.1"/>
    </source>
</evidence>
<sequence>MVMMKTVFRAVWIPVILMMLSACTLDTAGLTGGSGSVSRAPRTVILPATGITVAGPSGFCVDPDSVRDSAEGGFALLGNCTGLSGGHNPALKGKTAVLTLSVSGLLAEGEPLDLPSVEAFFNSETGRKALSRSGSASTVTLIESGVDATHLWLHARDTAPTMLAGQGDEYWRALFVLNGRLVTVTATPFAEAPMSSDRLHSLLERFVSDLERRNRRQS</sequence>
<evidence type="ECO:0008006" key="4">
    <source>
        <dbReference type="Google" id="ProtNLM"/>
    </source>
</evidence>
<evidence type="ECO:0000256" key="1">
    <source>
        <dbReference type="SAM" id="SignalP"/>
    </source>
</evidence>
<dbReference type="PROSITE" id="PS51257">
    <property type="entry name" value="PROKAR_LIPOPROTEIN"/>
    <property type="match status" value="1"/>
</dbReference>
<organism evidence="2 3">
    <name type="scientific">Celeribacter halophilus</name>
    <dbReference type="NCBI Taxonomy" id="576117"/>
    <lineage>
        <taxon>Bacteria</taxon>
        <taxon>Pseudomonadati</taxon>
        <taxon>Pseudomonadota</taxon>
        <taxon>Alphaproteobacteria</taxon>
        <taxon>Rhodobacterales</taxon>
        <taxon>Roseobacteraceae</taxon>
        <taxon>Celeribacter</taxon>
    </lineage>
</organism>
<evidence type="ECO:0000313" key="3">
    <source>
        <dbReference type="Proteomes" id="UP000183299"/>
    </source>
</evidence>
<keyword evidence="3" id="KW-1185">Reference proteome</keyword>
<feature type="signal peptide" evidence="1">
    <location>
        <begin position="1"/>
        <end position="24"/>
    </location>
</feature>
<accession>A0A1I3SZP8</accession>